<dbReference type="Proteomes" id="UP000016496">
    <property type="component" value="Unassembled WGS sequence"/>
</dbReference>
<comment type="caution">
    <text evidence="1">The sequence shown here is derived from an EMBL/GenBank/DDBJ whole genome shotgun (WGS) entry which is preliminary data.</text>
</comment>
<reference evidence="1 2" key="1">
    <citation type="submission" date="2013-08" db="EMBL/GenBank/DDBJ databases">
        <authorList>
            <person name="Weinstock G."/>
            <person name="Sodergren E."/>
            <person name="Wylie T."/>
            <person name="Fulton L."/>
            <person name="Fulton R."/>
            <person name="Fronick C."/>
            <person name="O'Laughlin M."/>
            <person name="Godfrey J."/>
            <person name="Miner T."/>
            <person name="Herter B."/>
            <person name="Appelbaum E."/>
            <person name="Cordes M."/>
            <person name="Lek S."/>
            <person name="Wollam A."/>
            <person name="Pepin K.H."/>
            <person name="Palsikar V.B."/>
            <person name="Mitreva M."/>
            <person name="Wilson R.K."/>
        </authorList>
    </citation>
    <scope>NUCLEOTIDE SEQUENCE [LARGE SCALE GENOMIC DNA]</scope>
    <source>
        <strain evidence="1 2">F0041</strain>
    </source>
</reference>
<accession>U2DZ39</accession>
<evidence type="ECO:0000313" key="1">
    <source>
        <dbReference type="EMBL" id="ERI86997.1"/>
    </source>
</evidence>
<proteinExistence type="predicted"/>
<protein>
    <submittedName>
        <fullName evidence="1">Uncharacterized protein</fullName>
    </submittedName>
</protein>
<organism evidence="1 2">
    <name type="scientific">Bacteroides pyogenes F0041</name>
    <dbReference type="NCBI Taxonomy" id="1321819"/>
    <lineage>
        <taxon>Bacteria</taxon>
        <taxon>Pseudomonadati</taxon>
        <taxon>Bacteroidota</taxon>
        <taxon>Bacteroidia</taxon>
        <taxon>Bacteroidales</taxon>
        <taxon>Bacteroidaceae</taxon>
        <taxon>Bacteroides</taxon>
    </lineage>
</organism>
<dbReference type="PATRIC" id="fig|1321819.3.peg.675"/>
<sequence>MTQLVGFFLHPGQFFFLFWSEWHNSQFIPQGAIVVIMFAAF</sequence>
<gene>
    <name evidence="1" type="ORF">HMPREF1981_00723</name>
</gene>
<evidence type="ECO:0000313" key="2">
    <source>
        <dbReference type="Proteomes" id="UP000016496"/>
    </source>
</evidence>
<name>U2DZ39_9BACE</name>
<dbReference type="AlphaFoldDB" id="U2DZ39"/>
<dbReference type="EMBL" id="AWSV01000042">
    <property type="protein sequence ID" value="ERI86997.1"/>
    <property type="molecule type" value="Genomic_DNA"/>
</dbReference>
<dbReference type="HOGENOM" id="CLU_3265965_0_0_10"/>